<dbReference type="PANTHER" id="PTHR30471">
    <property type="entry name" value="DNA REPAIR PROTEIN RADC"/>
    <property type="match status" value="1"/>
</dbReference>
<keyword evidence="3" id="KW-0378">Hydrolase</keyword>
<protein>
    <submittedName>
        <fullName evidence="8">DNA repair protein RadC</fullName>
    </submittedName>
</protein>
<dbReference type="InterPro" id="IPR001405">
    <property type="entry name" value="UPF0758"/>
</dbReference>
<evidence type="ECO:0000259" key="7">
    <source>
        <dbReference type="PROSITE" id="PS50249"/>
    </source>
</evidence>
<dbReference type="InterPro" id="IPR025657">
    <property type="entry name" value="RadC_JAB"/>
</dbReference>
<dbReference type="STRING" id="742817.HMPREF9449_02644"/>
<keyword evidence="1" id="KW-0645">Protease</keyword>
<dbReference type="AlphaFoldDB" id="H1DK58"/>
<keyword evidence="5" id="KW-0482">Metalloprotease</keyword>
<evidence type="ECO:0000313" key="9">
    <source>
        <dbReference type="Proteomes" id="UP000004892"/>
    </source>
</evidence>
<keyword evidence="9" id="KW-1185">Reference proteome</keyword>
<dbReference type="PROSITE" id="PS50249">
    <property type="entry name" value="MPN"/>
    <property type="match status" value="1"/>
</dbReference>
<dbReference type="Pfam" id="PF20582">
    <property type="entry name" value="UPF0758_N"/>
    <property type="match status" value="1"/>
</dbReference>
<gene>
    <name evidence="8" type="ORF">HMPREF9449_02644</name>
</gene>
<dbReference type="Proteomes" id="UP000004892">
    <property type="component" value="Unassembled WGS sequence"/>
</dbReference>
<sequence length="257" mass="28863">MFKTFGVMEKLYLSIKDWADDDQPREKLLKKGVSVLSTNELLALILRSGKPGESALDLARRILADCGYDLNVLARLGMRELMKNYNGVGLAKAAGVIAAIEISRRRPLETEKPIYSIHSSVDAYRYIAPILKDLDHEEFWVIYLNRSNRVIDSEKISSGGMAGTVIDIRILFRKALEVKACAIIVIHNHPSGALWPSDQDKQVTEKIREAGEIVDILLHDHLIVGGGSYFSFVDDDILESTFKKTKKIKSCRKKMSD</sequence>
<dbReference type="GO" id="GO:0046872">
    <property type="term" value="F:metal ion binding"/>
    <property type="evidence" value="ECO:0007669"/>
    <property type="project" value="UniProtKB-KW"/>
</dbReference>
<dbReference type="InterPro" id="IPR037518">
    <property type="entry name" value="MPN"/>
</dbReference>
<accession>H1DK58</accession>
<dbReference type="PANTHER" id="PTHR30471:SF3">
    <property type="entry name" value="UPF0758 PROTEIN YEES-RELATED"/>
    <property type="match status" value="1"/>
</dbReference>
<evidence type="ECO:0000256" key="1">
    <source>
        <dbReference type="ARBA" id="ARBA00022670"/>
    </source>
</evidence>
<dbReference type="eggNOG" id="COG2003">
    <property type="taxonomic scope" value="Bacteria"/>
</dbReference>
<dbReference type="PROSITE" id="PS01302">
    <property type="entry name" value="UPF0758"/>
    <property type="match status" value="1"/>
</dbReference>
<comment type="similarity">
    <text evidence="6">Belongs to the UPF0758 family.</text>
</comment>
<dbReference type="Pfam" id="PF04002">
    <property type="entry name" value="RadC"/>
    <property type="match status" value="1"/>
</dbReference>
<dbReference type="PATRIC" id="fig|742817.3.peg.2834"/>
<dbReference type="EMBL" id="ADMC01000028">
    <property type="protein sequence ID" value="EHP45672.1"/>
    <property type="molecule type" value="Genomic_DNA"/>
</dbReference>
<dbReference type="NCBIfam" id="NF000642">
    <property type="entry name" value="PRK00024.1"/>
    <property type="match status" value="1"/>
</dbReference>
<dbReference type="Gene3D" id="3.40.140.10">
    <property type="entry name" value="Cytidine Deaminase, domain 2"/>
    <property type="match status" value="1"/>
</dbReference>
<dbReference type="NCBIfam" id="TIGR00608">
    <property type="entry name" value="radc"/>
    <property type="match status" value="1"/>
</dbReference>
<dbReference type="GO" id="GO:0006508">
    <property type="term" value="P:proteolysis"/>
    <property type="evidence" value="ECO:0007669"/>
    <property type="project" value="UniProtKB-KW"/>
</dbReference>
<evidence type="ECO:0000256" key="5">
    <source>
        <dbReference type="ARBA" id="ARBA00023049"/>
    </source>
</evidence>
<reference evidence="8 9" key="1">
    <citation type="submission" date="2012-01" db="EMBL/GenBank/DDBJ databases">
        <title>The Genome Sequence of Odoribacter laneus YIT 12061.</title>
        <authorList>
            <consortium name="The Broad Institute Genome Sequencing Platform"/>
            <person name="Earl A."/>
            <person name="Ward D."/>
            <person name="Feldgarden M."/>
            <person name="Gevers D."/>
            <person name="Morotomi M."/>
            <person name="Young S.K."/>
            <person name="Zeng Q."/>
            <person name="Gargeya S."/>
            <person name="Fitzgerald M."/>
            <person name="Haas B."/>
            <person name="Abouelleil A."/>
            <person name="Alvarado L."/>
            <person name="Arachchi H.M."/>
            <person name="Berlin A."/>
            <person name="Chapman S.B."/>
            <person name="Gearin G."/>
            <person name="Goldberg J."/>
            <person name="Griggs A."/>
            <person name="Gujja S."/>
            <person name="Hansen M."/>
            <person name="Heiman D."/>
            <person name="Howarth C."/>
            <person name="Larimer J."/>
            <person name="Lui A."/>
            <person name="MacDonald P.J.P."/>
            <person name="McCowen C."/>
            <person name="Montmayeur A."/>
            <person name="Murphy C."/>
            <person name="Neiman D."/>
            <person name="Pearson M."/>
            <person name="Priest M."/>
            <person name="Roberts A."/>
            <person name="Saif S."/>
            <person name="Shea T."/>
            <person name="Sisk P."/>
            <person name="Stolte C."/>
            <person name="Sykes S."/>
            <person name="Wortman J."/>
            <person name="Nusbaum C."/>
            <person name="Birren B."/>
        </authorList>
    </citation>
    <scope>NUCLEOTIDE SEQUENCE [LARGE SCALE GENOMIC DNA]</scope>
    <source>
        <strain evidence="8 9">YIT 12061</strain>
    </source>
</reference>
<dbReference type="InterPro" id="IPR046778">
    <property type="entry name" value="UPF0758_N"/>
</dbReference>
<keyword evidence="4" id="KW-0862">Zinc</keyword>
<keyword evidence="2" id="KW-0479">Metal-binding</keyword>
<organism evidence="8 9">
    <name type="scientific">Odoribacter laneus YIT 12061</name>
    <dbReference type="NCBI Taxonomy" id="742817"/>
    <lineage>
        <taxon>Bacteria</taxon>
        <taxon>Pseudomonadati</taxon>
        <taxon>Bacteroidota</taxon>
        <taxon>Bacteroidia</taxon>
        <taxon>Bacteroidales</taxon>
        <taxon>Odoribacteraceae</taxon>
        <taxon>Odoribacter</taxon>
    </lineage>
</organism>
<name>H1DK58_9BACT</name>
<dbReference type="GO" id="GO:0008237">
    <property type="term" value="F:metallopeptidase activity"/>
    <property type="evidence" value="ECO:0007669"/>
    <property type="project" value="UniProtKB-KW"/>
</dbReference>
<evidence type="ECO:0000256" key="2">
    <source>
        <dbReference type="ARBA" id="ARBA00022723"/>
    </source>
</evidence>
<comment type="caution">
    <text evidence="8">The sequence shown here is derived from an EMBL/GenBank/DDBJ whole genome shotgun (WGS) entry which is preliminary data.</text>
</comment>
<evidence type="ECO:0000256" key="4">
    <source>
        <dbReference type="ARBA" id="ARBA00022833"/>
    </source>
</evidence>
<feature type="domain" description="MPN" evidence="7">
    <location>
        <begin position="116"/>
        <end position="238"/>
    </location>
</feature>
<evidence type="ECO:0000256" key="6">
    <source>
        <dbReference type="RuleBase" id="RU003797"/>
    </source>
</evidence>
<evidence type="ECO:0000313" key="8">
    <source>
        <dbReference type="EMBL" id="EHP45672.1"/>
    </source>
</evidence>
<dbReference type="InterPro" id="IPR020891">
    <property type="entry name" value="UPF0758_CS"/>
</dbReference>
<evidence type="ECO:0000256" key="3">
    <source>
        <dbReference type="ARBA" id="ARBA00022801"/>
    </source>
</evidence>
<dbReference type="HOGENOM" id="CLU_073529_0_2_10"/>
<proteinExistence type="inferred from homology"/>
<dbReference type="CDD" id="cd08071">
    <property type="entry name" value="MPN_DUF2466"/>
    <property type="match status" value="1"/>
</dbReference>